<dbReference type="Proteomes" id="UP001396898">
    <property type="component" value="Unassembled WGS sequence"/>
</dbReference>
<dbReference type="EMBL" id="JAQQWI010000016">
    <property type="protein sequence ID" value="KAK8008117.1"/>
    <property type="molecule type" value="Genomic_DNA"/>
</dbReference>
<accession>A0ABR1RD34</accession>
<proteinExistence type="predicted"/>
<gene>
    <name evidence="1" type="ORF">PG991_010668</name>
</gene>
<sequence>MDAHDRTAGLSVLAICGGSAASREGNSLASMTVGRRTEGLRVSLEATVVVVLAATDKAGDDGIVLCVMGATAEPGTSCSVAGSLAGVSIGVADSFTGVSIVAASGIGEDGVKYGSTVGGVGVWRGAATA</sequence>
<keyword evidence="2" id="KW-1185">Reference proteome</keyword>
<name>A0ABR1RD34_9PEZI</name>
<protein>
    <submittedName>
        <fullName evidence="1">Uncharacterized protein</fullName>
    </submittedName>
</protein>
<evidence type="ECO:0000313" key="1">
    <source>
        <dbReference type="EMBL" id="KAK8008117.1"/>
    </source>
</evidence>
<organism evidence="1 2">
    <name type="scientific">Apiospora marii</name>
    <dbReference type="NCBI Taxonomy" id="335849"/>
    <lineage>
        <taxon>Eukaryota</taxon>
        <taxon>Fungi</taxon>
        <taxon>Dikarya</taxon>
        <taxon>Ascomycota</taxon>
        <taxon>Pezizomycotina</taxon>
        <taxon>Sordariomycetes</taxon>
        <taxon>Xylariomycetidae</taxon>
        <taxon>Amphisphaeriales</taxon>
        <taxon>Apiosporaceae</taxon>
        <taxon>Apiospora</taxon>
    </lineage>
</organism>
<comment type="caution">
    <text evidence="1">The sequence shown here is derived from an EMBL/GenBank/DDBJ whole genome shotgun (WGS) entry which is preliminary data.</text>
</comment>
<evidence type="ECO:0000313" key="2">
    <source>
        <dbReference type="Proteomes" id="UP001396898"/>
    </source>
</evidence>
<reference evidence="1 2" key="1">
    <citation type="submission" date="2023-01" db="EMBL/GenBank/DDBJ databases">
        <title>Analysis of 21 Apiospora genomes using comparative genomics revels a genus with tremendous synthesis potential of carbohydrate active enzymes and secondary metabolites.</title>
        <authorList>
            <person name="Sorensen T."/>
        </authorList>
    </citation>
    <scope>NUCLEOTIDE SEQUENCE [LARGE SCALE GENOMIC DNA]</scope>
    <source>
        <strain evidence="1 2">CBS 20057</strain>
    </source>
</reference>